<keyword evidence="3" id="KW-1185">Reference proteome</keyword>
<name>A0ABQ9HXE7_9NEOP</name>
<dbReference type="EMBL" id="JARBHB010000003">
    <property type="protein sequence ID" value="KAJ8889051.1"/>
    <property type="molecule type" value="Genomic_DNA"/>
</dbReference>
<sequence>MICFLLVVFSLLYLATCPHTDTYNVGTALFREPDITKKFWTKEAMAALQELALLDARCTMQDLIPAKPMDTQTDAYISELTAYFRKSAEITQKSTEGRVRTLMLMALYDVIGGYLRAYALPVSRLAYYAGTVRYHHVEVLNNVYNQIKTCLRTDGSTWSSDMGLRRIKPAISTLKISPLRPEESKDACRHFDLHEESGM</sequence>
<gene>
    <name evidence="2" type="ORF">PR048_008545</name>
</gene>
<feature type="signal peptide" evidence="1">
    <location>
        <begin position="1"/>
        <end position="17"/>
    </location>
</feature>
<evidence type="ECO:0000313" key="2">
    <source>
        <dbReference type="EMBL" id="KAJ8889051.1"/>
    </source>
</evidence>
<evidence type="ECO:0000313" key="3">
    <source>
        <dbReference type="Proteomes" id="UP001159363"/>
    </source>
</evidence>
<evidence type="ECO:0000256" key="1">
    <source>
        <dbReference type="SAM" id="SignalP"/>
    </source>
</evidence>
<reference evidence="2 3" key="1">
    <citation type="submission" date="2023-02" db="EMBL/GenBank/DDBJ databases">
        <title>LHISI_Scaffold_Assembly.</title>
        <authorList>
            <person name="Stuart O.P."/>
            <person name="Cleave R."/>
            <person name="Magrath M.J.L."/>
            <person name="Mikheyev A.S."/>
        </authorList>
    </citation>
    <scope>NUCLEOTIDE SEQUENCE [LARGE SCALE GENOMIC DNA]</scope>
    <source>
        <strain evidence="2">Daus_M_001</strain>
        <tissue evidence="2">Leg muscle</tissue>
    </source>
</reference>
<keyword evidence="1" id="KW-0732">Signal</keyword>
<feature type="chain" id="PRO_5046970152" evidence="1">
    <location>
        <begin position="18"/>
        <end position="199"/>
    </location>
</feature>
<protein>
    <submittedName>
        <fullName evidence="2">Uncharacterized protein</fullName>
    </submittedName>
</protein>
<dbReference type="Proteomes" id="UP001159363">
    <property type="component" value="Chromosome 3"/>
</dbReference>
<organism evidence="2 3">
    <name type="scientific">Dryococelus australis</name>
    <dbReference type="NCBI Taxonomy" id="614101"/>
    <lineage>
        <taxon>Eukaryota</taxon>
        <taxon>Metazoa</taxon>
        <taxon>Ecdysozoa</taxon>
        <taxon>Arthropoda</taxon>
        <taxon>Hexapoda</taxon>
        <taxon>Insecta</taxon>
        <taxon>Pterygota</taxon>
        <taxon>Neoptera</taxon>
        <taxon>Polyneoptera</taxon>
        <taxon>Phasmatodea</taxon>
        <taxon>Verophasmatodea</taxon>
        <taxon>Anareolatae</taxon>
        <taxon>Phasmatidae</taxon>
        <taxon>Eurycanthinae</taxon>
        <taxon>Dryococelus</taxon>
    </lineage>
</organism>
<accession>A0ABQ9HXE7</accession>
<comment type="caution">
    <text evidence="2">The sequence shown here is derived from an EMBL/GenBank/DDBJ whole genome shotgun (WGS) entry which is preliminary data.</text>
</comment>
<proteinExistence type="predicted"/>